<dbReference type="AlphaFoldDB" id="A0A0N0C422"/>
<gene>
    <name evidence="4" type="ORF">AMS66_17905</name>
</gene>
<proteinExistence type="inferred from homology"/>
<name>A0A0N0C422_9BACL</name>
<dbReference type="Proteomes" id="UP000037688">
    <property type="component" value="Unassembled WGS sequence"/>
</dbReference>
<dbReference type="Pfam" id="PF00881">
    <property type="entry name" value="Nitroreductase"/>
    <property type="match status" value="1"/>
</dbReference>
<evidence type="ECO:0000313" key="5">
    <source>
        <dbReference type="Proteomes" id="UP000037688"/>
    </source>
</evidence>
<evidence type="ECO:0000313" key="4">
    <source>
        <dbReference type="EMBL" id="KOY15114.1"/>
    </source>
</evidence>
<evidence type="ECO:0000259" key="3">
    <source>
        <dbReference type="Pfam" id="PF00881"/>
    </source>
</evidence>
<evidence type="ECO:0000256" key="1">
    <source>
        <dbReference type="ARBA" id="ARBA00007118"/>
    </source>
</evidence>
<dbReference type="SUPFAM" id="SSF55469">
    <property type="entry name" value="FMN-dependent nitroreductase-like"/>
    <property type="match status" value="1"/>
</dbReference>
<dbReference type="InterPro" id="IPR000415">
    <property type="entry name" value="Nitroreductase-like"/>
</dbReference>
<sequence>MSELENLVKNRRSAIIFEEGIEIPESDLQQMFALNKFAPSAFNLQHAHYLVLTDPAQKEKVYEASQQYKVKTASAVIVVLGDTKAHHHIRTINEGLLHLGIVTPFEYEQESQSVFDFYESRGSVFQREDAIRNASLSAMQLMLIAQDMGWDTCPMIGFDANELQSSLDIPEHYVPVMMITIGKKSDAKQRPRGYRKPINEYVSFNKMHAE</sequence>
<keyword evidence="2" id="KW-0560">Oxidoreductase</keyword>
<dbReference type="CDD" id="cd02137">
    <property type="entry name" value="MhqN-like"/>
    <property type="match status" value="1"/>
</dbReference>
<organism evidence="4 5">
    <name type="scientific">Paenibacillus xylanivorans</name>
    <dbReference type="NCBI Taxonomy" id="1705561"/>
    <lineage>
        <taxon>Bacteria</taxon>
        <taxon>Bacillati</taxon>
        <taxon>Bacillota</taxon>
        <taxon>Bacilli</taxon>
        <taxon>Bacillales</taxon>
        <taxon>Paenibacillaceae</taxon>
        <taxon>Paenibacillus</taxon>
    </lineage>
</organism>
<dbReference type="PANTHER" id="PTHR43673:SF12">
    <property type="entry name" value="PROTEIN DRGA"/>
    <property type="match status" value="1"/>
</dbReference>
<dbReference type="RefSeq" id="WP_053782097.1">
    <property type="nucleotide sequence ID" value="NZ_LITU01000065.1"/>
</dbReference>
<dbReference type="OrthoDB" id="9782629at2"/>
<comment type="similarity">
    <text evidence="1">Belongs to the nitroreductase family.</text>
</comment>
<dbReference type="PATRIC" id="fig|1705561.3.peg.3689"/>
<keyword evidence="5" id="KW-1185">Reference proteome</keyword>
<accession>A0A0N0C422</accession>
<evidence type="ECO:0000256" key="2">
    <source>
        <dbReference type="ARBA" id="ARBA00023002"/>
    </source>
</evidence>
<dbReference type="GO" id="GO:0016491">
    <property type="term" value="F:oxidoreductase activity"/>
    <property type="evidence" value="ECO:0007669"/>
    <property type="project" value="UniProtKB-KW"/>
</dbReference>
<dbReference type="Gene3D" id="3.40.109.10">
    <property type="entry name" value="NADH Oxidase"/>
    <property type="match status" value="1"/>
</dbReference>
<dbReference type="EMBL" id="LITU01000065">
    <property type="protein sequence ID" value="KOY15114.1"/>
    <property type="molecule type" value="Genomic_DNA"/>
</dbReference>
<feature type="domain" description="Nitroreductase" evidence="3">
    <location>
        <begin position="8"/>
        <end position="183"/>
    </location>
</feature>
<comment type="caution">
    <text evidence="4">The sequence shown here is derived from an EMBL/GenBank/DDBJ whole genome shotgun (WGS) entry which is preliminary data.</text>
</comment>
<dbReference type="InterPro" id="IPR029479">
    <property type="entry name" value="Nitroreductase"/>
</dbReference>
<reference evidence="4 5" key="1">
    <citation type="submission" date="2015-08" db="EMBL/GenBank/DDBJ databases">
        <title>Draft genome sequence of cellulolytic and xylanolytic Paenibacillus sp. A59, isolated from a decaying forest soil from Patagonia, Argentina.</title>
        <authorList>
            <person name="Ghio S."/>
            <person name="Caceres A.M."/>
            <person name="Talia P."/>
            <person name="Grasso D."/>
            <person name="Campos E."/>
        </authorList>
    </citation>
    <scope>NUCLEOTIDE SEQUENCE [LARGE SCALE GENOMIC DNA]</scope>
    <source>
        <strain evidence="4 5">A59</strain>
    </source>
</reference>
<protein>
    <submittedName>
        <fullName evidence="4">NAD(P)H nitroreductase</fullName>
    </submittedName>
</protein>
<dbReference type="PANTHER" id="PTHR43673">
    <property type="entry name" value="NAD(P)H NITROREDUCTASE YDGI-RELATED"/>
    <property type="match status" value="1"/>
</dbReference>